<dbReference type="AlphaFoldDB" id="A0A0D0BGX0"/>
<organism evidence="1 2">
    <name type="scientific">Collybiopsis luxurians FD-317 M1</name>
    <dbReference type="NCBI Taxonomy" id="944289"/>
    <lineage>
        <taxon>Eukaryota</taxon>
        <taxon>Fungi</taxon>
        <taxon>Dikarya</taxon>
        <taxon>Basidiomycota</taxon>
        <taxon>Agaricomycotina</taxon>
        <taxon>Agaricomycetes</taxon>
        <taxon>Agaricomycetidae</taxon>
        <taxon>Agaricales</taxon>
        <taxon>Marasmiineae</taxon>
        <taxon>Omphalotaceae</taxon>
        <taxon>Collybiopsis</taxon>
        <taxon>Collybiopsis luxurians</taxon>
    </lineage>
</organism>
<accession>A0A0D0BGX0</accession>
<evidence type="ECO:0000313" key="2">
    <source>
        <dbReference type="Proteomes" id="UP000053593"/>
    </source>
</evidence>
<sequence>MHVGLILYAMQIQPIALYCSILDGSSLPSPLPPHVQPQYYAAIVVAEAIGKSGNTRLSELSVESDQISGYIFYEGSQAKRMFLINHTPYFQADSQAGSARSVINVKF</sequence>
<proteinExistence type="predicted"/>
<dbReference type="PANTHER" id="PTHR36183">
    <property type="entry name" value="BETA-GLUCURONIDASE"/>
    <property type="match status" value="1"/>
</dbReference>
<keyword evidence="1" id="KW-0378">Hydrolase</keyword>
<dbReference type="OrthoDB" id="2796951at2759"/>
<keyword evidence="2" id="KW-1185">Reference proteome</keyword>
<evidence type="ECO:0000313" key="1">
    <source>
        <dbReference type="EMBL" id="KIK63195.1"/>
    </source>
</evidence>
<dbReference type="PANTHER" id="PTHR36183:SF2">
    <property type="entry name" value="BETA-GLUCURONIDASE C-TERMINAL DOMAIN-CONTAINING PROTEIN"/>
    <property type="match status" value="1"/>
</dbReference>
<reference evidence="1 2" key="1">
    <citation type="submission" date="2014-04" db="EMBL/GenBank/DDBJ databases">
        <title>Evolutionary Origins and Diversification of the Mycorrhizal Mutualists.</title>
        <authorList>
            <consortium name="DOE Joint Genome Institute"/>
            <consortium name="Mycorrhizal Genomics Consortium"/>
            <person name="Kohler A."/>
            <person name="Kuo A."/>
            <person name="Nagy L.G."/>
            <person name="Floudas D."/>
            <person name="Copeland A."/>
            <person name="Barry K.W."/>
            <person name="Cichocki N."/>
            <person name="Veneault-Fourrey C."/>
            <person name="LaButti K."/>
            <person name="Lindquist E.A."/>
            <person name="Lipzen A."/>
            <person name="Lundell T."/>
            <person name="Morin E."/>
            <person name="Murat C."/>
            <person name="Riley R."/>
            <person name="Ohm R."/>
            <person name="Sun H."/>
            <person name="Tunlid A."/>
            <person name="Henrissat B."/>
            <person name="Grigoriev I.V."/>
            <person name="Hibbett D.S."/>
            <person name="Martin F."/>
        </authorList>
    </citation>
    <scope>NUCLEOTIDE SEQUENCE [LARGE SCALE GENOMIC DNA]</scope>
    <source>
        <strain evidence="1 2">FD-317 M1</strain>
    </source>
</reference>
<protein>
    <submittedName>
        <fullName evidence="1">Glycoside hydrolase family 79 protein</fullName>
    </submittedName>
</protein>
<dbReference type="EMBL" id="KN834765">
    <property type="protein sequence ID" value="KIK63195.1"/>
    <property type="molecule type" value="Genomic_DNA"/>
</dbReference>
<dbReference type="InterPro" id="IPR052974">
    <property type="entry name" value="GH79_Enzymes"/>
</dbReference>
<gene>
    <name evidence="1" type="ORF">GYMLUDRAFT_485136</name>
</gene>
<name>A0A0D0BGX0_9AGAR</name>
<dbReference type="HOGENOM" id="CLU_2210343_0_0_1"/>
<dbReference type="GO" id="GO:0016787">
    <property type="term" value="F:hydrolase activity"/>
    <property type="evidence" value="ECO:0007669"/>
    <property type="project" value="UniProtKB-KW"/>
</dbReference>
<dbReference type="Proteomes" id="UP000053593">
    <property type="component" value="Unassembled WGS sequence"/>
</dbReference>